<comment type="subcellular location">
    <subcellularLocation>
        <location evidence="15">Endoplasmic reticulum membrane</location>
        <topology evidence="15">Single-pass membrane protein</topology>
    </subcellularLocation>
    <subcellularLocation>
        <location evidence="2">Membrane</location>
        <topology evidence="2">Single-pass membrane protein</topology>
    </subcellularLocation>
</comment>
<comment type="function">
    <text evidence="1 15">Catalyzes the methylthiolation of N6-threonylcarbamoyladenosine (t(6)A), leading to the formation of 2-methylthio-N6-threonylcarbamoyladenosine (ms(2)t(6)A) at position 37 in tRNAs that read codons beginning with adenine.</text>
</comment>
<evidence type="ECO:0000256" key="4">
    <source>
        <dbReference type="ARBA" id="ARBA00022485"/>
    </source>
</evidence>
<evidence type="ECO:0000256" key="2">
    <source>
        <dbReference type="ARBA" id="ARBA00004167"/>
    </source>
</evidence>
<evidence type="ECO:0000259" key="16">
    <source>
        <dbReference type="PROSITE" id="PS50926"/>
    </source>
</evidence>
<reference evidence="19" key="2">
    <citation type="submission" date="2025-08" db="UniProtKB">
        <authorList>
            <consortium name="Ensembl"/>
        </authorList>
    </citation>
    <scope>IDENTIFICATION</scope>
</reference>
<dbReference type="InterPro" id="IPR006466">
    <property type="entry name" value="MiaB-like_arc_euk"/>
</dbReference>
<dbReference type="GO" id="GO:0046872">
    <property type="term" value="F:metal ion binding"/>
    <property type="evidence" value="ECO:0007669"/>
    <property type="project" value="UniProtKB-UniRule"/>
</dbReference>
<dbReference type="Pfam" id="PF00919">
    <property type="entry name" value="UPF0004"/>
    <property type="match status" value="1"/>
</dbReference>
<evidence type="ECO:0000256" key="6">
    <source>
        <dbReference type="ARBA" id="ARBA00022691"/>
    </source>
</evidence>
<keyword evidence="11 15" id="KW-0408">Iron</keyword>
<protein>
    <recommendedName>
        <fullName evidence="15">tRNA-t(6)A37 methylthiotransferase</fullName>
        <ecNumber evidence="15">2.8.4.5</ecNumber>
    </recommendedName>
</protein>
<dbReference type="SMART" id="SM00729">
    <property type="entry name" value="Elp3"/>
    <property type="match status" value="1"/>
</dbReference>
<evidence type="ECO:0000256" key="11">
    <source>
        <dbReference type="ARBA" id="ARBA00023004"/>
    </source>
</evidence>
<dbReference type="SFLD" id="SFLDS00029">
    <property type="entry name" value="Radical_SAM"/>
    <property type="match status" value="1"/>
</dbReference>
<evidence type="ECO:0000256" key="12">
    <source>
        <dbReference type="ARBA" id="ARBA00023014"/>
    </source>
</evidence>
<evidence type="ECO:0000256" key="9">
    <source>
        <dbReference type="ARBA" id="ARBA00022723"/>
    </source>
</evidence>
<dbReference type="PROSITE" id="PS01278">
    <property type="entry name" value="MTTASE_RADICAL"/>
    <property type="match status" value="1"/>
</dbReference>
<reference evidence="19" key="3">
    <citation type="submission" date="2025-09" db="UniProtKB">
        <authorList>
            <consortium name="Ensembl"/>
        </authorList>
    </citation>
    <scope>IDENTIFICATION</scope>
</reference>
<dbReference type="Pfam" id="PF04055">
    <property type="entry name" value="Radical_SAM"/>
    <property type="match status" value="1"/>
</dbReference>
<keyword evidence="20" id="KW-1185">Reference proteome</keyword>
<organism evidence="19 20">
    <name type="scientific">Ciona savignyi</name>
    <name type="common">Pacific transparent sea squirt</name>
    <dbReference type="NCBI Taxonomy" id="51511"/>
    <lineage>
        <taxon>Eukaryota</taxon>
        <taxon>Metazoa</taxon>
        <taxon>Chordata</taxon>
        <taxon>Tunicata</taxon>
        <taxon>Ascidiacea</taxon>
        <taxon>Phlebobranchia</taxon>
        <taxon>Cionidae</taxon>
        <taxon>Ciona</taxon>
    </lineage>
</organism>
<comment type="similarity">
    <text evidence="3 15">Belongs to the methylthiotransferase family. CDKAL1 subfamily.</text>
</comment>
<feature type="domain" description="Radical SAM core" evidence="18">
    <location>
        <begin position="202"/>
        <end position="435"/>
    </location>
</feature>
<comment type="catalytic activity">
    <reaction evidence="14 15">
        <text>N(6)-L-threonylcarbamoyladenosine(37) in tRNA + (sulfur carrier)-SH + AH2 + 2 S-adenosyl-L-methionine = 2-methylsulfanyl-N(6)-L-threonylcarbamoyladenosine(37) in tRNA + (sulfur carrier)-H + 5'-deoxyadenosine + L-methionine + A + S-adenosyl-L-homocysteine + 2 H(+)</text>
        <dbReference type="Rhea" id="RHEA:37075"/>
        <dbReference type="Rhea" id="RHEA-COMP:10163"/>
        <dbReference type="Rhea" id="RHEA-COMP:11092"/>
        <dbReference type="Rhea" id="RHEA-COMP:14737"/>
        <dbReference type="Rhea" id="RHEA-COMP:14739"/>
        <dbReference type="ChEBI" id="CHEBI:13193"/>
        <dbReference type="ChEBI" id="CHEBI:15378"/>
        <dbReference type="ChEBI" id="CHEBI:17319"/>
        <dbReference type="ChEBI" id="CHEBI:17499"/>
        <dbReference type="ChEBI" id="CHEBI:29917"/>
        <dbReference type="ChEBI" id="CHEBI:57844"/>
        <dbReference type="ChEBI" id="CHEBI:57856"/>
        <dbReference type="ChEBI" id="CHEBI:59789"/>
        <dbReference type="ChEBI" id="CHEBI:64428"/>
        <dbReference type="ChEBI" id="CHEBI:74418"/>
        <dbReference type="ChEBI" id="CHEBI:74420"/>
        <dbReference type="EC" id="2.8.4.5"/>
    </reaction>
</comment>
<keyword evidence="6 15" id="KW-0949">S-adenosyl-L-methionine</keyword>
<dbReference type="InParanoid" id="H2YA79"/>
<dbReference type="InterPro" id="IPR038135">
    <property type="entry name" value="Methylthiotransferase_N_sf"/>
</dbReference>
<keyword evidence="9 15" id="KW-0479">Metal-binding</keyword>
<dbReference type="OMA" id="HYAYPTG"/>
<name>H2YA79_CIOSA</name>
<dbReference type="Gene3D" id="3.40.50.12160">
    <property type="entry name" value="Methylthiotransferase, N-terminal domain"/>
    <property type="match status" value="1"/>
</dbReference>
<evidence type="ECO:0000259" key="18">
    <source>
        <dbReference type="PROSITE" id="PS51918"/>
    </source>
</evidence>
<evidence type="ECO:0000256" key="8">
    <source>
        <dbReference type="ARBA" id="ARBA00022694"/>
    </source>
</evidence>
<dbReference type="FunCoup" id="H2YA79">
    <property type="interactions" value="372"/>
</dbReference>
<dbReference type="AlphaFoldDB" id="H2YA79"/>
<dbReference type="InterPro" id="IPR006638">
    <property type="entry name" value="Elp3/MiaA/NifB-like_rSAM"/>
</dbReference>
<dbReference type="InterPro" id="IPR020612">
    <property type="entry name" value="Methylthiotransferase_CS"/>
</dbReference>
<evidence type="ECO:0000256" key="14">
    <source>
        <dbReference type="ARBA" id="ARBA00051661"/>
    </source>
</evidence>
<evidence type="ECO:0000256" key="7">
    <source>
        <dbReference type="ARBA" id="ARBA00022692"/>
    </source>
</evidence>
<accession>H2YA79</accession>
<dbReference type="GO" id="GO:0005789">
    <property type="term" value="C:endoplasmic reticulum membrane"/>
    <property type="evidence" value="ECO:0007669"/>
    <property type="project" value="UniProtKB-SubCell"/>
</dbReference>
<dbReference type="InterPro" id="IPR023404">
    <property type="entry name" value="rSAM_horseshoe"/>
</dbReference>
<feature type="domain" description="MTTase N-terminal" evidence="17">
    <location>
        <begin position="65"/>
        <end position="174"/>
    </location>
</feature>
<keyword evidence="13 15" id="KW-0472">Membrane</keyword>
<keyword evidence="10 15" id="KW-1133">Transmembrane helix</keyword>
<evidence type="ECO:0000256" key="3">
    <source>
        <dbReference type="ARBA" id="ARBA00008616"/>
    </source>
</evidence>
<dbReference type="PROSITE" id="PS50926">
    <property type="entry name" value="TRAM"/>
    <property type="match status" value="1"/>
</dbReference>
<dbReference type="Gene3D" id="3.80.30.20">
    <property type="entry name" value="tm_1862 like domain"/>
    <property type="match status" value="1"/>
</dbReference>
<dbReference type="GO" id="GO:0051539">
    <property type="term" value="F:4 iron, 4 sulfur cluster binding"/>
    <property type="evidence" value="ECO:0007669"/>
    <property type="project" value="UniProtKB-UniRule"/>
</dbReference>
<keyword evidence="12 15" id="KW-0411">Iron-sulfur</keyword>
<keyword evidence="4 15" id="KW-0004">4Fe-4S</keyword>
<reference evidence="20" key="1">
    <citation type="submission" date="2003-08" db="EMBL/GenBank/DDBJ databases">
        <authorList>
            <person name="Birren B."/>
            <person name="Nusbaum C."/>
            <person name="Abebe A."/>
            <person name="Abouelleil A."/>
            <person name="Adekoya E."/>
            <person name="Ait-zahra M."/>
            <person name="Allen N."/>
            <person name="Allen T."/>
            <person name="An P."/>
            <person name="Anderson M."/>
            <person name="Anderson S."/>
            <person name="Arachchi H."/>
            <person name="Armbruster J."/>
            <person name="Bachantsang P."/>
            <person name="Baldwin J."/>
            <person name="Barry A."/>
            <person name="Bayul T."/>
            <person name="Blitshsteyn B."/>
            <person name="Bloom T."/>
            <person name="Blye J."/>
            <person name="Boguslavskiy L."/>
            <person name="Borowsky M."/>
            <person name="Boukhgalter B."/>
            <person name="Brunache A."/>
            <person name="Butler J."/>
            <person name="Calixte N."/>
            <person name="Calvo S."/>
            <person name="Camarata J."/>
            <person name="Campo K."/>
            <person name="Chang J."/>
            <person name="Cheshatsang Y."/>
            <person name="Citroen M."/>
            <person name="Collymore A."/>
            <person name="Considine T."/>
            <person name="Cook A."/>
            <person name="Cooke P."/>
            <person name="Corum B."/>
            <person name="Cuomo C."/>
            <person name="David R."/>
            <person name="Dawoe T."/>
            <person name="Degray S."/>
            <person name="Dodge S."/>
            <person name="Dooley K."/>
            <person name="Dorje P."/>
            <person name="Dorjee K."/>
            <person name="Dorris L."/>
            <person name="Duffey N."/>
            <person name="Dupes A."/>
            <person name="Elkins T."/>
            <person name="Engels R."/>
            <person name="Erickson J."/>
            <person name="Farina A."/>
            <person name="Faro S."/>
            <person name="Ferreira P."/>
            <person name="Fischer H."/>
            <person name="Fitzgerald M."/>
            <person name="Foley K."/>
            <person name="Gage D."/>
            <person name="Galagan J."/>
            <person name="Gearin G."/>
            <person name="Gnerre S."/>
            <person name="Gnirke A."/>
            <person name="Goyette A."/>
            <person name="Graham J."/>
            <person name="Grandbois E."/>
            <person name="Gyaltsen K."/>
            <person name="Hafez N."/>
            <person name="Hagopian D."/>
            <person name="Hagos B."/>
            <person name="Hall J."/>
            <person name="Hatcher B."/>
            <person name="Heller A."/>
            <person name="Higgins H."/>
            <person name="Honan T."/>
            <person name="Horn A."/>
            <person name="Houde N."/>
            <person name="Hughes L."/>
            <person name="Hulme W."/>
            <person name="Husby E."/>
            <person name="Iliev I."/>
            <person name="Jaffe D."/>
            <person name="Jones C."/>
            <person name="Kamal M."/>
            <person name="Kamat A."/>
            <person name="Kamvysselis M."/>
            <person name="Karlsson E."/>
            <person name="Kells C."/>
            <person name="Kieu A."/>
            <person name="Kisner P."/>
            <person name="Kodira C."/>
            <person name="Kulbokas E."/>
            <person name="Labutti K."/>
            <person name="Lama D."/>
            <person name="Landers T."/>
            <person name="Leger J."/>
            <person name="Levine S."/>
            <person name="Lewis D."/>
            <person name="Lewis T."/>
            <person name="Lindblad-toh K."/>
            <person name="Liu X."/>
            <person name="Lokyitsang T."/>
            <person name="Lokyitsang Y."/>
            <person name="Lucien O."/>
            <person name="Lui A."/>
            <person name="Ma L.J."/>
            <person name="Mabbitt R."/>
            <person name="Macdonald J."/>
            <person name="Maclean C."/>
            <person name="Major J."/>
            <person name="Manning J."/>
            <person name="Marabella R."/>
            <person name="Maru K."/>
            <person name="Matthews C."/>
            <person name="Mauceli E."/>
            <person name="Mccarthy M."/>
            <person name="Mcdonough S."/>
            <person name="Mcghee T."/>
            <person name="Meldrim J."/>
            <person name="Meneus L."/>
            <person name="Mesirov J."/>
            <person name="Mihalev A."/>
            <person name="Mihova T."/>
            <person name="Mikkelsen T."/>
            <person name="Mlenga V."/>
            <person name="Moru K."/>
            <person name="Mozes J."/>
            <person name="Mulrain L."/>
            <person name="Munson G."/>
            <person name="Naylor J."/>
            <person name="Newes C."/>
            <person name="Nguyen C."/>
            <person name="Nguyen N."/>
            <person name="Nguyen T."/>
            <person name="Nicol R."/>
            <person name="Nielsen C."/>
            <person name="Nizzari M."/>
            <person name="Norbu C."/>
            <person name="Norbu N."/>
            <person name="O'donnell P."/>
            <person name="Okoawo O."/>
            <person name="O'leary S."/>
            <person name="Omotosho B."/>
            <person name="O'neill K."/>
            <person name="Osman S."/>
            <person name="Parker S."/>
            <person name="Perrin D."/>
            <person name="Phunkhang P."/>
            <person name="Piqani B."/>
            <person name="Purcell S."/>
            <person name="Rachupka T."/>
            <person name="Ramasamy U."/>
            <person name="Rameau R."/>
            <person name="Ray V."/>
            <person name="Raymond C."/>
            <person name="Retta R."/>
            <person name="Richardson S."/>
            <person name="Rise C."/>
            <person name="Rodriguez J."/>
            <person name="Rogers J."/>
            <person name="Rogov P."/>
            <person name="Rutman M."/>
            <person name="Schupbach R."/>
            <person name="Seaman C."/>
            <person name="Settipalli S."/>
            <person name="Sharpe T."/>
            <person name="Sheridan J."/>
            <person name="Sherpa N."/>
            <person name="Shi J."/>
            <person name="Smirnov S."/>
            <person name="Smith C."/>
            <person name="Sougnez C."/>
            <person name="Spencer B."/>
            <person name="Stalker J."/>
            <person name="Stange-thomann N."/>
            <person name="Stavropoulos S."/>
            <person name="Stetson K."/>
            <person name="Stone C."/>
            <person name="Stone S."/>
            <person name="Stubbs M."/>
            <person name="Talamas J."/>
            <person name="Tchuinga P."/>
            <person name="Tenzing P."/>
            <person name="Tesfaye S."/>
            <person name="Theodore J."/>
            <person name="Thoulutsang Y."/>
            <person name="Topham K."/>
            <person name="Towey S."/>
            <person name="Tsamla T."/>
            <person name="Tsomo N."/>
            <person name="Vallee D."/>
            <person name="Vassiliev H."/>
            <person name="Venkataraman V."/>
            <person name="Vinson J."/>
            <person name="Vo A."/>
            <person name="Wade C."/>
            <person name="Wang S."/>
            <person name="Wangchuk T."/>
            <person name="Wangdi T."/>
            <person name="Whittaker C."/>
            <person name="Wilkinson J."/>
            <person name="Wu Y."/>
            <person name="Wyman D."/>
            <person name="Yadav S."/>
            <person name="Yang S."/>
            <person name="Yang X."/>
            <person name="Yeager S."/>
            <person name="Yee E."/>
            <person name="Young G."/>
            <person name="Zainoun J."/>
            <person name="Zembeck L."/>
            <person name="Zimmer A."/>
            <person name="Zody M."/>
            <person name="Lander E."/>
        </authorList>
    </citation>
    <scope>NUCLEOTIDE SEQUENCE [LARGE SCALE GENOMIC DNA]</scope>
</reference>
<dbReference type="InterPro" id="IPR002792">
    <property type="entry name" value="TRAM_dom"/>
</dbReference>
<dbReference type="GeneTree" id="ENSGT00940000155952"/>
<dbReference type="InterPro" id="IPR007197">
    <property type="entry name" value="rSAM"/>
</dbReference>
<dbReference type="GO" id="GO:0035598">
    <property type="term" value="F:tRNA (N(6)-L-threonylcarbamoyladenosine(37)-C(2))-methylthiotransferase activity"/>
    <property type="evidence" value="ECO:0007669"/>
    <property type="project" value="UniProtKB-UniRule"/>
</dbReference>
<dbReference type="FunFam" id="3.80.30.20:FF:000002">
    <property type="entry name" value="threonylcarbamoyladenosine tRNA methylthiotransferase isoform X2"/>
    <property type="match status" value="1"/>
</dbReference>
<dbReference type="PROSITE" id="PS51449">
    <property type="entry name" value="MTTASE_N"/>
    <property type="match status" value="1"/>
</dbReference>
<dbReference type="NCBIfam" id="TIGR01578">
    <property type="entry name" value="MiaB-like-B"/>
    <property type="match status" value="1"/>
</dbReference>
<dbReference type="InterPro" id="IPR005839">
    <property type="entry name" value="Methylthiotransferase"/>
</dbReference>
<evidence type="ECO:0000256" key="5">
    <source>
        <dbReference type="ARBA" id="ARBA00022679"/>
    </source>
</evidence>
<dbReference type="PROSITE" id="PS51918">
    <property type="entry name" value="RADICAL_SAM"/>
    <property type="match status" value="1"/>
</dbReference>
<dbReference type="EC" id="2.8.4.5" evidence="15"/>
<evidence type="ECO:0000256" key="10">
    <source>
        <dbReference type="ARBA" id="ARBA00022989"/>
    </source>
</evidence>
<sequence length="564" mass="63736">MPSACSSYLDDIEDIVSQDVNTARPMIHKGVVPHAKRSGKIVLAKPDFNSITPEKEIESNIPGTQTIYVKTWGCTHNSSDSEYMAGQLASYGYNVVTENGEHADLWLLNSCTVKNPAEDHFRNMISKAQSLKKHIVLAGCVAQGAPKQTYMQGLSIIGVQQIDRVVEVVEETLKGNSVRLLKQRKENGKKIGGASLDLPKIRRNPYIEIISINTGCLNSCTYCKTKHARGNLGSYPIAEIVLRAKQSFEEGVVEIWLTSEDTGAYGRDIGTSLPELLWALVEVIPYGCMLRVGMTNPPYILDHLEEMGKILNHPRVYAFLHVPVQSGSNQTLHEMRREYSRADFEQVVDTLRKNVPGISIATDIICGFLSKSQNDFDDTMTLCEKYKFPSLFINQFFPRPGTPAARLPQIHRQEIKKRTKRLSELFRSYEPYGHQLGKIQTVLVTEIAHDQVHYVGHNKYYEQVLIAMDENLMGKMFEVEIVETGKHFLKGKRRSSSIPVKPVIAEPVPLGCVSGDNHKKELNEETIQLSNEDKQNNLLKENHMFFIVIFLAFLLYFILKQFYT</sequence>
<dbReference type="Proteomes" id="UP000007875">
    <property type="component" value="Unassembled WGS sequence"/>
</dbReference>
<dbReference type="SFLD" id="SFLDG01082">
    <property type="entry name" value="B12-binding_domain_containing"/>
    <property type="match status" value="1"/>
</dbReference>
<dbReference type="eggNOG" id="KOG4355">
    <property type="taxonomic scope" value="Eukaryota"/>
</dbReference>
<feature type="domain" description="TRAM" evidence="16">
    <location>
        <begin position="433"/>
        <end position="495"/>
    </location>
</feature>
<feature type="transmembrane region" description="Helical" evidence="15">
    <location>
        <begin position="543"/>
        <end position="559"/>
    </location>
</feature>
<keyword evidence="5 15" id="KW-0808">Transferase</keyword>
<dbReference type="Ensembl" id="ENSCSAVT00000002265.1">
    <property type="protein sequence ID" value="ENSCSAVP00000002227.1"/>
    <property type="gene ID" value="ENSCSAVG00000001305.1"/>
</dbReference>
<evidence type="ECO:0000313" key="20">
    <source>
        <dbReference type="Proteomes" id="UP000007875"/>
    </source>
</evidence>
<proteinExistence type="inferred from homology"/>
<evidence type="ECO:0000256" key="13">
    <source>
        <dbReference type="ARBA" id="ARBA00023136"/>
    </source>
</evidence>
<dbReference type="InterPro" id="IPR013848">
    <property type="entry name" value="Methylthiotransferase_N"/>
</dbReference>
<evidence type="ECO:0000256" key="15">
    <source>
        <dbReference type="RuleBase" id="RU368081"/>
    </source>
</evidence>
<evidence type="ECO:0000259" key="17">
    <source>
        <dbReference type="PROSITE" id="PS51449"/>
    </source>
</evidence>
<keyword evidence="8 15" id="KW-0819">tRNA processing</keyword>
<keyword evidence="15" id="KW-0256">Endoplasmic reticulum</keyword>
<evidence type="ECO:0000256" key="1">
    <source>
        <dbReference type="ARBA" id="ARBA00002399"/>
    </source>
</evidence>
<dbReference type="STRING" id="51511.ENSCSAVP00000002227"/>
<evidence type="ECO:0000313" key="19">
    <source>
        <dbReference type="Ensembl" id="ENSCSAVP00000002227.1"/>
    </source>
</evidence>
<keyword evidence="7 15" id="KW-0812">Transmembrane</keyword>
<dbReference type="PANTHER" id="PTHR11918:SF45">
    <property type="entry name" value="THREONYLCARBAMOYLADENOSINE TRNA METHYLTHIOTRANSFERASE"/>
    <property type="match status" value="1"/>
</dbReference>
<comment type="cofactor">
    <cofactor evidence="15">
        <name>[4Fe-4S] cluster</name>
        <dbReference type="ChEBI" id="CHEBI:49883"/>
    </cofactor>
    <text evidence="15">Binds 1 or 2 [4Fe-4S] cluster. One cluster is coordinated with 3 cysteines and an exchangeable S-adenosyl-L-methionine.</text>
</comment>
<dbReference type="FunFam" id="3.40.50.12160:FF:000005">
    <property type="entry name" value="threonylcarbamoyladenosine tRNA methylthiotransferase isoform X1"/>
    <property type="match status" value="1"/>
</dbReference>
<dbReference type="NCBIfam" id="TIGR00089">
    <property type="entry name" value="MiaB/RimO family radical SAM methylthiotransferase"/>
    <property type="match status" value="1"/>
</dbReference>
<dbReference type="InterPro" id="IPR058240">
    <property type="entry name" value="rSAM_sf"/>
</dbReference>
<dbReference type="SUPFAM" id="SSF102114">
    <property type="entry name" value="Radical SAM enzymes"/>
    <property type="match status" value="1"/>
</dbReference>
<dbReference type="PANTHER" id="PTHR11918">
    <property type="entry name" value="RADICAL SAM PROTEINS"/>
    <property type="match status" value="1"/>
</dbReference>